<keyword evidence="2" id="KW-1185">Reference proteome</keyword>
<accession>A0A9N9EQB7</accession>
<sequence length="114" mass="12905">THSSPVNVQMLTQPNRKIINLEQGLVDREKHKILLKLWNCLITTCESVMIVTWQFHRITRIAVNIAANSAIKDERNVVTNADEKEIIGEHGFVCSQVILILIEGVPKPIREPSV</sequence>
<proteinExistence type="predicted"/>
<protein>
    <submittedName>
        <fullName evidence="1">1977_t:CDS:1</fullName>
    </submittedName>
</protein>
<comment type="caution">
    <text evidence="1">The sequence shown here is derived from an EMBL/GenBank/DDBJ whole genome shotgun (WGS) entry which is preliminary data.</text>
</comment>
<dbReference type="EMBL" id="CAJVPQ010006746">
    <property type="protein sequence ID" value="CAG8688835.1"/>
    <property type="molecule type" value="Genomic_DNA"/>
</dbReference>
<dbReference type="AlphaFoldDB" id="A0A9N9EQB7"/>
<gene>
    <name evidence="1" type="ORF">FCALED_LOCUS12846</name>
</gene>
<feature type="non-terminal residue" evidence="1">
    <location>
        <position position="114"/>
    </location>
</feature>
<name>A0A9N9EQB7_9GLOM</name>
<evidence type="ECO:0000313" key="2">
    <source>
        <dbReference type="Proteomes" id="UP000789570"/>
    </source>
</evidence>
<dbReference type="Proteomes" id="UP000789570">
    <property type="component" value="Unassembled WGS sequence"/>
</dbReference>
<organism evidence="1 2">
    <name type="scientific">Funneliformis caledonium</name>
    <dbReference type="NCBI Taxonomy" id="1117310"/>
    <lineage>
        <taxon>Eukaryota</taxon>
        <taxon>Fungi</taxon>
        <taxon>Fungi incertae sedis</taxon>
        <taxon>Mucoromycota</taxon>
        <taxon>Glomeromycotina</taxon>
        <taxon>Glomeromycetes</taxon>
        <taxon>Glomerales</taxon>
        <taxon>Glomeraceae</taxon>
        <taxon>Funneliformis</taxon>
    </lineage>
</organism>
<evidence type="ECO:0000313" key="1">
    <source>
        <dbReference type="EMBL" id="CAG8688835.1"/>
    </source>
</evidence>
<reference evidence="1" key="1">
    <citation type="submission" date="2021-06" db="EMBL/GenBank/DDBJ databases">
        <authorList>
            <person name="Kallberg Y."/>
            <person name="Tangrot J."/>
            <person name="Rosling A."/>
        </authorList>
    </citation>
    <scope>NUCLEOTIDE SEQUENCE</scope>
    <source>
        <strain evidence="1">UK204</strain>
    </source>
</reference>